<accession>A0A2S5TEG9</accession>
<dbReference type="Proteomes" id="UP000238220">
    <property type="component" value="Unassembled WGS sequence"/>
</dbReference>
<gene>
    <name evidence="3" type="ORF">C3942_14015</name>
</gene>
<name>A0A2S5TEG9_9GAMM</name>
<dbReference type="GO" id="GO:0060003">
    <property type="term" value="P:copper ion export"/>
    <property type="evidence" value="ECO:0007669"/>
    <property type="project" value="TreeGrafter"/>
</dbReference>
<dbReference type="InterPro" id="IPR051909">
    <property type="entry name" value="MFP_Cation_Efflux"/>
</dbReference>
<dbReference type="Gene3D" id="2.40.50.100">
    <property type="match status" value="1"/>
</dbReference>
<evidence type="ECO:0000256" key="2">
    <source>
        <dbReference type="SAM" id="SignalP"/>
    </source>
</evidence>
<protein>
    <recommendedName>
        <fullName evidence="5">RND efflux pump membrane fusion protein barrel-sandwich domain-containing protein</fullName>
    </recommendedName>
</protein>
<dbReference type="AlphaFoldDB" id="A0A2S5TEG9"/>
<dbReference type="GO" id="GO:0015679">
    <property type="term" value="P:plasma membrane copper ion transport"/>
    <property type="evidence" value="ECO:0007669"/>
    <property type="project" value="TreeGrafter"/>
</dbReference>
<reference evidence="3 4" key="1">
    <citation type="submission" date="2018-02" db="EMBL/GenBank/DDBJ databases">
        <title>Genome sequencing of Solimonas sp. HR-BB.</title>
        <authorList>
            <person name="Lee Y."/>
            <person name="Jeon C.O."/>
        </authorList>
    </citation>
    <scope>NUCLEOTIDE SEQUENCE [LARGE SCALE GENOMIC DNA]</scope>
    <source>
        <strain evidence="3 4">HR-BB</strain>
    </source>
</reference>
<sequence>MNRLRHSLAAMLLAMACAGHAAVLPAEGVQRVGPGELRVPKSLQRLLGLRTAVAAEVDARESLLAEVVADPRYSGELRAAQAGTLEPAERWALPGEQVRKGELLGWLRPAMPQAEAARRQAEIARLDERLRIARMNFERLRVQADALDNPEATQNNVYYEQAELDWQALQRQRELAALGLAVRQPLRAPAGGTLASAPVREGERVAAGQLLFEIADPSRLQLSALSHDATLPARLRGATLRLPDAVLSLRYRGSEPQRGATGWKLLFEALEPPPRPLLPGELHRIELAAAQPAGAARQGCLALGQGESGVWLHKAPERFVLKRGAACPAWTTGERRVVQGAALLGQYLR</sequence>
<dbReference type="EMBL" id="PSNW01000007">
    <property type="protein sequence ID" value="PPE73379.1"/>
    <property type="molecule type" value="Genomic_DNA"/>
</dbReference>
<keyword evidence="2" id="KW-0732">Signal</keyword>
<dbReference type="PANTHER" id="PTHR30097:SF4">
    <property type="entry name" value="SLR6042 PROTEIN"/>
    <property type="match status" value="1"/>
</dbReference>
<feature type="chain" id="PRO_5015579726" description="RND efflux pump membrane fusion protein barrel-sandwich domain-containing protein" evidence="2">
    <location>
        <begin position="22"/>
        <end position="349"/>
    </location>
</feature>
<keyword evidence="4" id="KW-1185">Reference proteome</keyword>
<dbReference type="GO" id="GO:0030313">
    <property type="term" value="C:cell envelope"/>
    <property type="evidence" value="ECO:0007669"/>
    <property type="project" value="TreeGrafter"/>
</dbReference>
<dbReference type="PANTHER" id="PTHR30097">
    <property type="entry name" value="CATION EFFLUX SYSTEM PROTEIN CUSB"/>
    <property type="match status" value="1"/>
</dbReference>
<evidence type="ECO:0000256" key="1">
    <source>
        <dbReference type="ARBA" id="ARBA00022448"/>
    </source>
</evidence>
<evidence type="ECO:0000313" key="4">
    <source>
        <dbReference type="Proteomes" id="UP000238220"/>
    </source>
</evidence>
<feature type="signal peptide" evidence="2">
    <location>
        <begin position="1"/>
        <end position="21"/>
    </location>
</feature>
<proteinExistence type="predicted"/>
<dbReference type="PROSITE" id="PS51257">
    <property type="entry name" value="PROKAR_LIPOPROTEIN"/>
    <property type="match status" value="1"/>
</dbReference>
<keyword evidence="1" id="KW-0813">Transport</keyword>
<evidence type="ECO:0000313" key="3">
    <source>
        <dbReference type="EMBL" id="PPE73379.1"/>
    </source>
</evidence>
<evidence type="ECO:0008006" key="5">
    <source>
        <dbReference type="Google" id="ProtNLM"/>
    </source>
</evidence>
<dbReference type="SUPFAM" id="SSF111369">
    <property type="entry name" value="HlyD-like secretion proteins"/>
    <property type="match status" value="1"/>
</dbReference>
<organism evidence="3 4">
    <name type="scientific">Solimonas fluminis</name>
    <dbReference type="NCBI Taxonomy" id="2086571"/>
    <lineage>
        <taxon>Bacteria</taxon>
        <taxon>Pseudomonadati</taxon>
        <taxon>Pseudomonadota</taxon>
        <taxon>Gammaproteobacteria</taxon>
        <taxon>Nevskiales</taxon>
        <taxon>Nevskiaceae</taxon>
        <taxon>Solimonas</taxon>
    </lineage>
</organism>
<dbReference type="RefSeq" id="WP_104230975.1">
    <property type="nucleotide sequence ID" value="NZ_PSNW01000007.1"/>
</dbReference>
<dbReference type="OrthoDB" id="7059230at2"/>
<comment type="caution">
    <text evidence="3">The sequence shown here is derived from an EMBL/GenBank/DDBJ whole genome shotgun (WGS) entry which is preliminary data.</text>
</comment>